<keyword evidence="7" id="KW-0249">Electron transport</keyword>
<dbReference type="EMBL" id="CP003359">
    <property type="protein sequence ID" value="AGB40751.1"/>
    <property type="molecule type" value="Genomic_DNA"/>
</dbReference>
<comment type="cofactor">
    <cofactor evidence="12">
        <name>Fe(3+)</name>
        <dbReference type="ChEBI" id="CHEBI:29034"/>
    </cofactor>
    <text evidence="12">Binds 1 Fe(3+) ion per subunit. The iron ion 1 is coordinated via 4 cysteine residues.</text>
</comment>
<dbReference type="Gene3D" id="2.60.40.730">
    <property type="entry name" value="SOR catalytic domain"/>
    <property type="match status" value="1"/>
</dbReference>
<keyword evidence="8 12" id="KW-0408">Iron</keyword>
<evidence type="ECO:0000313" key="16">
    <source>
        <dbReference type="Proteomes" id="UP000010880"/>
    </source>
</evidence>
<evidence type="ECO:0000256" key="2">
    <source>
        <dbReference type="ARBA" id="ARBA00005941"/>
    </source>
</evidence>
<feature type="binding site" evidence="12">
    <location>
        <position position="48"/>
    </location>
    <ligand>
        <name>Fe cation</name>
        <dbReference type="ChEBI" id="CHEBI:24875"/>
        <label>1</label>
    </ligand>
</feature>
<organism evidence="15 16">
    <name type="scientific">Halobacteroides halobius (strain ATCC 35273 / DSM 5150 / MD-1)</name>
    <dbReference type="NCBI Taxonomy" id="748449"/>
    <lineage>
        <taxon>Bacteria</taxon>
        <taxon>Bacillati</taxon>
        <taxon>Bacillota</taxon>
        <taxon>Clostridia</taxon>
        <taxon>Halanaerobiales</taxon>
        <taxon>Halobacteroidaceae</taxon>
        <taxon>Halobacteroides</taxon>
    </lineage>
</organism>
<dbReference type="GO" id="GO:0019430">
    <property type="term" value="P:removal of superoxide radicals"/>
    <property type="evidence" value="ECO:0007669"/>
    <property type="project" value="InterPro"/>
</dbReference>
<feature type="binding site" evidence="12">
    <location>
        <position position="119"/>
    </location>
    <ligand>
        <name>Fe cation</name>
        <dbReference type="ChEBI" id="CHEBI:24875"/>
        <label>2</label>
        <note>catalytic</note>
    </ligand>
</feature>
<feature type="binding site" evidence="12">
    <location>
        <position position="74"/>
    </location>
    <ligand>
        <name>Fe cation</name>
        <dbReference type="ChEBI" id="CHEBI:24875"/>
        <label>1</label>
    </ligand>
</feature>
<keyword evidence="6 12" id="KW-0479">Metal-binding</keyword>
<dbReference type="SUPFAM" id="SSF49367">
    <property type="entry name" value="Superoxide reductase-like"/>
    <property type="match status" value="1"/>
</dbReference>
<feature type="binding site" evidence="12">
    <location>
        <position position="28"/>
    </location>
    <ligand>
        <name>Fe cation</name>
        <dbReference type="ChEBI" id="CHEBI:24875"/>
        <label>1</label>
    </ligand>
</feature>
<evidence type="ECO:0000256" key="9">
    <source>
        <dbReference type="ARBA" id="ARBA00024690"/>
    </source>
</evidence>
<comment type="similarity">
    <text evidence="2">Belongs to the desulfoferrodoxin family.</text>
</comment>
<feature type="binding site" evidence="12">
    <location>
        <position position="29"/>
    </location>
    <ligand>
        <name>Fe cation</name>
        <dbReference type="ChEBI" id="CHEBI:24875"/>
        <label>1</label>
    </ligand>
</feature>
<dbReference type="KEGG" id="hhl:Halha_0779"/>
<dbReference type="RefSeq" id="WP_015326476.1">
    <property type="nucleotide sequence ID" value="NC_019978.1"/>
</dbReference>
<dbReference type="PANTHER" id="PTHR36541:SF1">
    <property type="entry name" value="SUPEROXIDE REDUCTASE-RELATED"/>
    <property type="match status" value="1"/>
</dbReference>
<dbReference type="GO" id="GO:0050605">
    <property type="term" value="F:superoxide reductase activity"/>
    <property type="evidence" value="ECO:0007669"/>
    <property type="project" value="UniProtKB-EC"/>
</dbReference>
<comment type="function">
    <text evidence="9">Catalyzes the one-electron reduction of superoxide anion radical to hydrogen peroxide at a nonheme ferrous iron center. Plays a fundamental role in case of oxidative stress via its superoxide detoxification activity.</text>
</comment>
<comment type="cofactor">
    <cofactor evidence="1">
        <name>Cu(2+)</name>
        <dbReference type="ChEBI" id="CHEBI:29036"/>
    </cofactor>
</comment>
<feature type="domain" description="Desulfoferrodoxin N-terminal" evidence="14">
    <location>
        <begin position="3"/>
        <end position="35"/>
    </location>
</feature>
<feature type="binding site" evidence="12">
    <location>
        <position position="9"/>
    </location>
    <ligand>
        <name>Fe cation</name>
        <dbReference type="ChEBI" id="CHEBI:24875"/>
        <label>1</label>
    </ligand>
</feature>
<feature type="binding site" evidence="12">
    <location>
        <position position="116"/>
    </location>
    <ligand>
        <name>Fe cation</name>
        <dbReference type="ChEBI" id="CHEBI:24875"/>
        <label>2</label>
        <note>catalytic</note>
    </ligand>
</feature>
<proteinExistence type="inferred from homology"/>
<dbReference type="Pfam" id="PF06397">
    <property type="entry name" value="Desulfoferrod_N"/>
    <property type="match status" value="1"/>
</dbReference>
<dbReference type="NCBIfam" id="TIGR00320">
    <property type="entry name" value="dfx_rbo"/>
    <property type="match status" value="1"/>
</dbReference>
<dbReference type="Pfam" id="PF01880">
    <property type="entry name" value="Desulfoferrodox"/>
    <property type="match status" value="1"/>
</dbReference>
<dbReference type="InterPro" id="IPR002742">
    <property type="entry name" value="Desulfoferrodoxin_Fe-bd_dom"/>
</dbReference>
<protein>
    <recommendedName>
        <fullName evidence="4">Desulfoferrodoxin</fullName>
        <ecNumber evidence="3">1.15.1.2</ecNumber>
    </recommendedName>
    <alternativeName>
        <fullName evidence="10">Superoxide reductase</fullName>
    </alternativeName>
</protein>
<dbReference type="HOGENOM" id="CLU_118960_1_0_9"/>
<evidence type="ECO:0000259" key="14">
    <source>
        <dbReference type="Pfam" id="PF06397"/>
    </source>
</evidence>
<evidence type="ECO:0000313" key="15">
    <source>
        <dbReference type="EMBL" id="AGB40751.1"/>
    </source>
</evidence>
<dbReference type="eggNOG" id="COG2033">
    <property type="taxonomic scope" value="Bacteria"/>
</dbReference>
<dbReference type="EC" id="1.15.1.2" evidence="3"/>
<comment type="catalytic activity">
    <reaction evidence="11">
        <text>reduced [rubredoxin] + superoxide + 2 H(+) = oxidized [rubredoxin] + H2O2</text>
        <dbReference type="Rhea" id="RHEA:21324"/>
        <dbReference type="Rhea" id="RHEA-COMP:10302"/>
        <dbReference type="Rhea" id="RHEA-COMP:10303"/>
        <dbReference type="ChEBI" id="CHEBI:15378"/>
        <dbReference type="ChEBI" id="CHEBI:16240"/>
        <dbReference type="ChEBI" id="CHEBI:18421"/>
        <dbReference type="ChEBI" id="CHEBI:29033"/>
        <dbReference type="ChEBI" id="CHEBI:29034"/>
        <dbReference type="EC" id="1.15.1.2"/>
    </reaction>
</comment>
<keyword evidence="16" id="KW-1185">Reference proteome</keyword>
<evidence type="ECO:0000256" key="12">
    <source>
        <dbReference type="PIRSR" id="PIRSR604793-1"/>
    </source>
</evidence>
<reference evidence="16" key="1">
    <citation type="submission" date="2012-02" db="EMBL/GenBank/DDBJ databases">
        <title>The complete genome of Halobacteroides halobius DSM 5150.</title>
        <authorList>
            <person name="Lucas S."/>
            <person name="Copeland A."/>
            <person name="Lapidus A."/>
            <person name="Glavina del Rio T."/>
            <person name="Dalin E."/>
            <person name="Tice H."/>
            <person name="Bruce D."/>
            <person name="Goodwin L."/>
            <person name="Pitluck S."/>
            <person name="Peters L."/>
            <person name="Mikhailova N."/>
            <person name="Gu W."/>
            <person name="Kyrpides N."/>
            <person name="Mavromatis K."/>
            <person name="Ivanova N."/>
            <person name="Brettin T."/>
            <person name="Detter J.C."/>
            <person name="Han C."/>
            <person name="Larimer F."/>
            <person name="Land M."/>
            <person name="Hauser L."/>
            <person name="Markowitz V."/>
            <person name="Cheng J.-F."/>
            <person name="Hugenholtz P."/>
            <person name="Woyke T."/>
            <person name="Wu D."/>
            <person name="Tindall B."/>
            <person name="Pomrenke H."/>
            <person name="Brambilla E."/>
            <person name="Klenk H.-P."/>
            <person name="Eisen J.A."/>
        </authorList>
    </citation>
    <scope>NUCLEOTIDE SEQUENCE [LARGE SCALE GENOMIC DNA]</scope>
    <source>
        <strain evidence="16">ATCC 35273 / DSM 5150 / MD-1</strain>
    </source>
</reference>
<keyword evidence="5" id="KW-0813">Transport</keyword>
<gene>
    <name evidence="15" type="ordered locus">Halha_0779</name>
</gene>
<evidence type="ECO:0000256" key="4">
    <source>
        <dbReference type="ARBA" id="ARBA00014839"/>
    </source>
</evidence>
<dbReference type="InterPro" id="IPR051233">
    <property type="entry name" value="Desulfoferrodoxin_SOR"/>
</dbReference>
<sequence>MKKRGIYKCQTCANVVEGVNADAPDVVCCGKTMNRLEAQTDDASNEKHVPVINELDQGVEIVVGTTLHPMEDKHYIAFIEVLTEDKVLRAELKPGDKPQAKFNIDKSKIVEVREYCTVHDLWKA</sequence>
<name>L0K6V2_HALHC</name>
<dbReference type="InterPro" id="IPR004462">
    <property type="entry name" value="Desulfoferrodoxin_N"/>
</dbReference>
<dbReference type="InterPro" id="IPR004793">
    <property type="entry name" value="Desulfoferrodoxin_rbo"/>
</dbReference>
<evidence type="ECO:0000256" key="6">
    <source>
        <dbReference type="ARBA" id="ARBA00022723"/>
    </source>
</evidence>
<evidence type="ECO:0000259" key="13">
    <source>
        <dbReference type="Pfam" id="PF01880"/>
    </source>
</evidence>
<dbReference type="AlphaFoldDB" id="L0K6V2"/>
<dbReference type="InterPro" id="IPR036073">
    <property type="entry name" value="Desulfoferrodoxin_Fe-bd_dom_sf"/>
</dbReference>
<dbReference type="GO" id="GO:0005506">
    <property type="term" value="F:iron ion binding"/>
    <property type="evidence" value="ECO:0007669"/>
    <property type="project" value="InterPro"/>
</dbReference>
<evidence type="ECO:0000256" key="7">
    <source>
        <dbReference type="ARBA" id="ARBA00022982"/>
    </source>
</evidence>
<evidence type="ECO:0000256" key="1">
    <source>
        <dbReference type="ARBA" id="ARBA00001973"/>
    </source>
</evidence>
<feature type="domain" description="Desulfoferrodoxin ferrous iron-binding" evidence="13">
    <location>
        <begin position="42"/>
        <end position="123"/>
    </location>
</feature>
<dbReference type="Proteomes" id="UP000010880">
    <property type="component" value="Chromosome"/>
</dbReference>
<dbReference type="PANTHER" id="PTHR36541">
    <property type="entry name" value="SUPEROXIDE REDUCTASE-RELATED"/>
    <property type="match status" value="1"/>
</dbReference>
<accession>L0K6V2</accession>
<feature type="binding site" evidence="12">
    <location>
        <position position="12"/>
    </location>
    <ligand>
        <name>Fe cation</name>
        <dbReference type="ChEBI" id="CHEBI:24875"/>
        <label>1</label>
    </ligand>
</feature>
<evidence type="ECO:0000256" key="10">
    <source>
        <dbReference type="ARBA" id="ARBA00031398"/>
    </source>
</evidence>
<comment type="cofactor">
    <cofactor evidence="12">
        <name>Fe(2+)</name>
        <dbReference type="ChEBI" id="CHEBI:29033"/>
    </cofactor>
    <text evidence="12">Binds 1 Fe(2+) ion per subunit. The iron ion 2 is coordinated via four histidines and one cysteine residue.</text>
</comment>
<dbReference type="STRING" id="748449.Halha_0779"/>
<dbReference type="OrthoDB" id="9814936at2"/>
<dbReference type="NCBIfam" id="TIGR00332">
    <property type="entry name" value="neela_ferrous"/>
    <property type="match status" value="1"/>
</dbReference>
<evidence type="ECO:0000256" key="3">
    <source>
        <dbReference type="ARBA" id="ARBA00012679"/>
    </source>
</evidence>
<evidence type="ECO:0000256" key="5">
    <source>
        <dbReference type="ARBA" id="ARBA00022448"/>
    </source>
</evidence>
<feature type="binding site" evidence="12">
    <location>
        <position position="68"/>
    </location>
    <ligand>
        <name>Fe cation</name>
        <dbReference type="ChEBI" id="CHEBI:24875"/>
        <label>1</label>
    </ligand>
</feature>
<dbReference type="SUPFAM" id="SSF57802">
    <property type="entry name" value="Rubredoxin-like"/>
    <property type="match status" value="1"/>
</dbReference>
<evidence type="ECO:0000256" key="11">
    <source>
        <dbReference type="ARBA" id="ARBA00047448"/>
    </source>
</evidence>
<evidence type="ECO:0000256" key="8">
    <source>
        <dbReference type="ARBA" id="ARBA00023004"/>
    </source>
</evidence>